<feature type="domain" description="HTH cro/C1-type" evidence="1">
    <location>
        <begin position="104"/>
        <end position="150"/>
    </location>
</feature>
<dbReference type="PROSITE" id="PS50943">
    <property type="entry name" value="HTH_CROC1"/>
    <property type="match status" value="1"/>
</dbReference>
<comment type="caution">
    <text evidence="2">The sequence shown here is derived from an EMBL/GenBank/DDBJ whole genome shotgun (WGS) entry which is preliminary data.</text>
</comment>
<gene>
    <name evidence="2" type="ORF">GCM10010185_38510</name>
</gene>
<dbReference type="CDD" id="cd00093">
    <property type="entry name" value="HTH_XRE"/>
    <property type="match status" value="1"/>
</dbReference>
<dbReference type="Proteomes" id="UP000639606">
    <property type="component" value="Unassembled WGS sequence"/>
</dbReference>
<dbReference type="GO" id="GO:0003677">
    <property type="term" value="F:DNA binding"/>
    <property type="evidence" value="ECO:0007669"/>
    <property type="project" value="InterPro"/>
</dbReference>
<keyword evidence="3" id="KW-1185">Reference proteome</keyword>
<evidence type="ECO:0000259" key="1">
    <source>
        <dbReference type="PROSITE" id="PS50943"/>
    </source>
</evidence>
<reference evidence="2" key="2">
    <citation type="submission" date="2020-09" db="EMBL/GenBank/DDBJ databases">
        <authorList>
            <person name="Sun Q."/>
            <person name="Ohkuma M."/>
        </authorList>
    </citation>
    <scope>NUCLEOTIDE SEQUENCE</scope>
    <source>
        <strain evidence="2">JCM 3313</strain>
    </source>
</reference>
<dbReference type="InterPro" id="IPR011990">
    <property type="entry name" value="TPR-like_helical_dom_sf"/>
</dbReference>
<sequence length="538" mass="59173">MDWGAHLSMLVRTLSDGSEPMEANGRRASSTRRACPSCGALIAADNTDRLCHRCRRNARTELYGPPLLTDEFWDHPVMAAAFAQRDMGALLAAYRHHPQHVSRITQDRMASWLGISQAQLSRYETGENPIDRIDRLRHFARALGVPGDRLWFDRIGIPSQAGPERGAPPDVLGAAWDASSIARSVEETARNDLAISRRAALSGAAAVAMGPALVEPLQRWLHPLQPLSRWSSNAAISEEELAALQHVADGLRGWGGRGGYGLARKAVLGQLEELAERLSRAPAGPTTERAFFIGAELSKVAASMSWDAGMHDAAQRYYVLGVRMAKAGRNDPFAALCLAAMARQMFDLGRPEDGLELVQLGQYGTRRNATPTLQALLLTREAWAYAQLGKVREFHRAVGQAQDCFAQRRSGGEPWWLDSFDEAELEGVIGARMRDLAVHDPAQAPQAEVHIRRALRLRDPARVRNRAFDVISLARTKMVAGQPEEACALIQEVLPTAAGLASGRVVRKLQDFAKEAERHRDLPLVRDTREAIRGMRTA</sequence>
<proteinExistence type="predicted"/>
<dbReference type="EMBL" id="BMRG01000007">
    <property type="protein sequence ID" value="GGP62378.1"/>
    <property type="molecule type" value="Genomic_DNA"/>
</dbReference>
<dbReference type="Gene3D" id="1.10.260.40">
    <property type="entry name" value="lambda repressor-like DNA-binding domains"/>
    <property type="match status" value="1"/>
</dbReference>
<reference evidence="2" key="1">
    <citation type="journal article" date="2014" name="Int. J. Syst. Evol. Microbiol.">
        <title>Complete genome sequence of Corynebacterium casei LMG S-19264T (=DSM 44701T), isolated from a smear-ripened cheese.</title>
        <authorList>
            <consortium name="US DOE Joint Genome Institute (JGI-PGF)"/>
            <person name="Walter F."/>
            <person name="Albersmeier A."/>
            <person name="Kalinowski J."/>
            <person name="Ruckert C."/>
        </authorList>
    </citation>
    <scope>NUCLEOTIDE SEQUENCE</scope>
    <source>
        <strain evidence="2">JCM 3313</strain>
    </source>
</reference>
<protein>
    <recommendedName>
        <fullName evidence="1">HTH cro/C1-type domain-containing protein</fullName>
    </recommendedName>
</protein>
<dbReference type="SUPFAM" id="SSF47413">
    <property type="entry name" value="lambda repressor-like DNA-binding domains"/>
    <property type="match status" value="1"/>
</dbReference>
<dbReference type="Pfam" id="PF13560">
    <property type="entry name" value="HTH_31"/>
    <property type="match status" value="1"/>
</dbReference>
<dbReference type="InterPro" id="IPR010982">
    <property type="entry name" value="Lambda_DNA-bd_dom_sf"/>
</dbReference>
<organism evidence="2 3">
    <name type="scientific">Saccharothrix coeruleofusca</name>
    <dbReference type="NCBI Taxonomy" id="33919"/>
    <lineage>
        <taxon>Bacteria</taxon>
        <taxon>Bacillati</taxon>
        <taxon>Actinomycetota</taxon>
        <taxon>Actinomycetes</taxon>
        <taxon>Pseudonocardiales</taxon>
        <taxon>Pseudonocardiaceae</taxon>
        <taxon>Saccharothrix</taxon>
    </lineage>
</organism>
<evidence type="ECO:0000313" key="3">
    <source>
        <dbReference type="Proteomes" id="UP000639606"/>
    </source>
</evidence>
<accession>A0A918ANP9</accession>
<evidence type="ECO:0000313" key="2">
    <source>
        <dbReference type="EMBL" id="GGP62378.1"/>
    </source>
</evidence>
<dbReference type="SUPFAM" id="SSF48452">
    <property type="entry name" value="TPR-like"/>
    <property type="match status" value="1"/>
</dbReference>
<name>A0A918ANP9_9PSEU</name>
<dbReference type="InterPro" id="IPR001387">
    <property type="entry name" value="Cro/C1-type_HTH"/>
</dbReference>
<dbReference type="AlphaFoldDB" id="A0A918ANP9"/>